<organism evidence="1 2">
    <name type="scientific">Stutzerimonas stutzeri</name>
    <name type="common">Pseudomonas stutzeri</name>
    <dbReference type="NCBI Taxonomy" id="316"/>
    <lineage>
        <taxon>Bacteria</taxon>
        <taxon>Pseudomonadati</taxon>
        <taxon>Pseudomonadota</taxon>
        <taxon>Gammaproteobacteria</taxon>
        <taxon>Pseudomonadales</taxon>
        <taxon>Pseudomonadaceae</taxon>
        <taxon>Stutzerimonas</taxon>
    </lineage>
</organism>
<dbReference type="Proteomes" id="UP000438983">
    <property type="component" value="Chromosome"/>
</dbReference>
<dbReference type="AlphaFoldDB" id="A0A6I6LYX1"/>
<evidence type="ECO:0008006" key="3">
    <source>
        <dbReference type="Google" id="ProtNLM"/>
    </source>
</evidence>
<dbReference type="EMBL" id="CP046902">
    <property type="protein sequence ID" value="QGZ31591.1"/>
    <property type="molecule type" value="Genomic_DNA"/>
</dbReference>
<sequence length="133" mass="15350">MTASVPIRQPCPPAACICRRERLQENPDSDLRILRLTRHEEHRLLDRLENLASLPDLQRLQQRLYEQLGIRLDIAPGPNEVRSMRGIRITIAEQPGLCRKTRQAIPAAIRRGLEKHPQIAYELLNTHDLLRDA</sequence>
<accession>A0A6I6LYX1</accession>
<evidence type="ECO:0000313" key="2">
    <source>
        <dbReference type="Proteomes" id="UP000438983"/>
    </source>
</evidence>
<proteinExistence type="predicted"/>
<evidence type="ECO:0000313" key="1">
    <source>
        <dbReference type="EMBL" id="QGZ31591.1"/>
    </source>
</evidence>
<name>A0A6I6LYX1_STUST</name>
<dbReference type="OrthoDB" id="6120755at2"/>
<dbReference type="RefSeq" id="WP_158189040.1">
    <property type="nucleotide sequence ID" value="NZ_CP046902.1"/>
</dbReference>
<protein>
    <recommendedName>
        <fullName evidence="3">Ribosomal protein S3AE</fullName>
    </recommendedName>
</protein>
<gene>
    <name evidence="1" type="ORF">GQA94_16535</name>
</gene>
<reference evidence="1 2" key="1">
    <citation type="submission" date="2019-12" db="EMBL/GenBank/DDBJ databases">
        <title>Complete genome sequence of Pseudomonas stutzeri.</title>
        <authorList>
            <person name="Lim S.R."/>
            <person name="Kim J.H."/>
        </authorList>
    </citation>
    <scope>NUCLEOTIDE SEQUENCE [LARGE SCALE GENOMIC DNA]</scope>
    <source>
        <strain evidence="1 2">PM101005</strain>
    </source>
</reference>